<dbReference type="PANTHER" id="PTHR12549:SF11">
    <property type="entry name" value="LYSINE-SPECIFIC DEMETHYLASE JMJ25"/>
    <property type="match status" value="1"/>
</dbReference>
<evidence type="ECO:0000256" key="2">
    <source>
        <dbReference type="ARBA" id="ARBA00006801"/>
    </source>
</evidence>
<dbReference type="GO" id="GO:0000118">
    <property type="term" value="C:histone deacetylase complex"/>
    <property type="evidence" value="ECO:0007669"/>
    <property type="project" value="TreeGrafter"/>
</dbReference>
<dbReference type="GO" id="GO:0006357">
    <property type="term" value="P:regulation of transcription by RNA polymerase II"/>
    <property type="evidence" value="ECO:0007669"/>
    <property type="project" value="TreeGrafter"/>
</dbReference>
<dbReference type="Proteomes" id="UP000236291">
    <property type="component" value="Unassembled WGS sequence"/>
</dbReference>
<sequence>MYVFEFGVYDQDGCEIDDTTLILGSKSYSLMRTAAMKKPKYIEPKVPKWIEEESLMCHQCQNEEESDAQNAKGKDIVYPHLKEDEIATACPVCCDNCNCKACLRSSTFIK</sequence>
<dbReference type="GO" id="GO:0003712">
    <property type="term" value="F:transcription coregulator activity"/>
    <property type="evidence" value="ECO:0007669"/>
    <property type="project" value="TreeGrafter"/>
</dbReference>
<keyword evidence="3" id="KW-0479">Metal-binding</keyword>
<protein>
    <submittedName>
        <fullName evidence="5">Transcription factor jumonji (JmjC) domain protein</fullName>
    </submittedName>
</protein>
<comment type="subcellular location">
    <subcellularLocation>
        <location evidence="1">Nucleus</location>
    </subcellularLocation>
</comment>
<dbReference type="ExpressionAtlas" id="A0A2K3M0S2">
    <property type="expression patterns" value="baseline"/>
</dbReference>
<accession>A0A2K3M0S2</accession>
<evidence type="ECO:0000256" key="3">
    <source>
        <dbReference type="ARBA" id="ARBA00022723"/>
    </source>
</evidence>
<reference evidence="5 6" key="2">
    <citation type="journal article" date="2017" name="Front. Plant Sci.">
        <title>Gene Classification and Mining of Molecular Markers Useful in Red Clover (Trifolium pratense) Breeding.</title>
        <authorList>
            <person name="Istvanek J."/>
            <person name="Dluhosova J."/>
            <person name="Dluhos P."/>
            <person name="Patkova L."/>
            <person name="Nedelnik J."/>
            <person name="Repkova J."/>
        </authorList>
    </citation>
    <scope>NUCLEOTIDE SEQUENCE [LARGE SCALE GENOMIC DNA]</scope>
    <source>
        <strain evidence="6">cv. Tatra</strain>
        <tissue evidence="5">Young leaves</tissue>
    </source>
</reference>
<gene>
    <name evidence="5" type="ORF">L195_g040448</name>
</gene>
<evidence type="ECO:0000256" key="4">
    <source>
        <dbReference type="ARBA" id="ARBA00023242"/>
    </source>
</evidence>
<dbReference type="PANTHER" id="PTHR12549">
    <property type="entry name" value="JMJC DOMAIN-CONTAINING HISTONE DEMETHYLATION PROTEIN"/>
    <property type="match status" value="1"/>
</dbReference>
<reference evidence="5 6" key="1">
    <citation type="journal article" date="2014" name="Am. J. Bot.">
        <title>Genome assembly and annotation for red clover (Trifolium pratense; Fabaceae).</title>
        <authorList>
            <person name="Istvanek J."/>
            <person name="Jaros M."/>
            <person name="Krenek A."/>
            <person name="Repkova J."/>
        </authorList>
    </citation>
    <scope>NUCLEOTIDE SEQUENCE [LARGE SCALE GENOMIC DNA]</scope>
    <source>
        <strain evidence="6">cv. Tatra</strain>
        <tissue evidence="5">Young leaves</tissue>
    </source>
</reference>
<dbReference type="GO" id="GO:0032454">
    <property type="term" value="F:histone H3K9 demethylase activity"/>
    <property type="evidence" value="ECO:0007669"/>
    <property type="project" value="InterPro"/>
</dbReference>
<dbReference type="EMBL" id="ASHM01046227">
    <property type="protein sequence ID" value="PNX84388.1"/>
    <property type="molecule type" value="Genomic_DNA"/>
</dbReference>
<dbReference type="GO" id="GO:0000785">
    <property type="term" value="C:chromatin"/>
    <property type="evidence" value="ECO:0007669"/>
    <property type="project" value="TreeGrafter"/>
</dbReference>
<proteinExistence type="inferred from homology"/>
<evidence type="ECO:0000313" key="5">
    <source>
        <dbReference type="EMBL" id="PNX84388.1"/>
    </source>
</evidence>
<organism evidence="5 6">
    <name type="scientific">Trifolium pratense</name>
    <name type="common">Red clover</name>
    <dbReference type="NCBI Taxonomy" id="57577"/>
    <lineage>
        <taxon>Eukaryota</taxon>
        <taxon>Viridiplantae</taxon>
        <taxon>Streptophyta</taxon>
        <taxon>Embryophyta</taxon>
        <taxon>Tracheophyta</taxon>
        <taxon>Spermatophyta</taxon>
        <taxon>Magnoliopsida</taxon>
        <taxon>eudicotyledons</taxon>
        <taxon>Gunneridae</taxon>
        <taxon>Pentapetalae</taxon>
        <taxon>rosids</taxon>
        <taxon>fabids</taxon>
        <taxon>Fabales</taxon>
        <taxon>Fabaceae</taxon>
        <taxon>Papilionoideae</taxon>
        <taxon>50 kb inversion clade</taxon>
        <taxon>NPAAA clade</taxon>
        <taxon>Hologalegina</taxon>
        <taxon>IRL clade</taxon>
        <taxon>Trifolieae</taxon>
        <taxon>Trifolium</taxon>
    </lineage>
</organism>
<keyword evidence="4" id="KW-0539">Nucleus</keyword>
<dbReference type="AlphaFoldDB" id="A0A2K3M0S2"/>
<dbReference type="GO" id="GO:0031490">
    <property type="term" value="F:chromatin DNA binding"/>
    <property type="evidence" value="ECO:0007669"/>
    <property type="project" value="TreeGrafter"/>
</dbReference>
<evidence type="ECO:0000313" key="6">
    <source>
        <dbReference type="Proteomes" id="UP000236291"/>
    </source>
</evidence>
<evidence type="ECO:0000256" key="1">
    <source>
        <dbReference type="ARBA" id="ARBA00004123"/>
    </source>
</evidence>
<dbReference type="InterPro" id="IPR045109">
    <property type="entry name" value="LSDs-like"/>
</dbReference>
<name>A0A2K3M0S2_TRIPR</name>
<comment type="similarity">
    <text evidence="2">Belongs to the JARID1 histone demethylase family.</text>
</comment>
<comment type="caution">
    <text evidence="5">The sequence shown here is derived from an EMBL/GenBank/DDBJ whole genome shotgun (WGS) entry which is preliminary data.</text>
</comment>
<dbReference type="GO" id="GO:0046872">
    <property type="term" value="F:metal ion binding"/>
    <property type="evidence" value="ECO:0007669"/>
    <property type="project" value="UniProtKB-KW"/>
</dbReference>
<feature type="non-terminal residue" evidence="5">
    <location>
        <position position="110"/>
    </location>
</feature>